<dbReference type="Proteomes" id="UP000230093">
    <property type="component" value="Unassembled WGS sequence"/>
</dbReference>
<proteinExistence type="predicted"/>
<dbReference type="EMBL" id="PEZT01000025">
    <property type="protein sequence ID" value="PIS08905.1"/>
    <property type="molecule type" value="Genomic_DNA"/>
</dbReference>
<gene>
    <name evidence="2" type="ORF">COT75_04435</name>
</gene>
<protein>
    <recommendedName>
        <fullName evidence="4">DUF5671 domain-containing protein</fullName>
    </recommendedName>
</protein>
<keyword evidence="1" id="KW-0812">Transmembrane</keyword>
<reference evidence="3" key="1">
    <citation type="submission" date="2017-09" db="EMBL/GenBank/DDBJ databases">
        <title>Depth-based differentiation of microbial function through sediment-hosted aquifers and enrichment of novel symbionts in the deep terrestrial subsurface.</title>
        <authorList>
            <person name="Probst A.J."/>
            <person name="Ladd B."/>
            <person name="Jarett J.K."/>
            <person name="Geller-Mcgrath D.E."/>
            <person name="Sieber C.M.K."/>
            <person name="Emerson J.B."/>
            <person name="Anantharaman K."/>
            <person name="Thomas B.C."/>
            <person name="Malmstrom R."/>
            <person name="Stieglmeier M."/>
            <person name="Klingl A."/>
            <person name="Woyke T."/>
            <person name="Ryan C.M."/>
            <person name="Banfield J.F."/>
        </authorList>
    </citation>
    <scope>NUCLEOTIDE SEQUENCE [LARGE SCALE GENOMIC DNA]</scope>
</reference>
<comment type="caution">
    <text evidence="2">The sequence shown here is derived from an EMBL/GenBank/DDBJ whole genome shotgun (WGS) entry which is preliminary data.</text>
</comment>
<evidence type="ECO:0008006" key="4">
    <source>
        <dbReference type="Google" id="ProtNLM"/>
    </source>
</evidence>
<sequence length="125" mass="13632">MPGVTTNINKIVQPESDNSVFEIKDIGLLLSRVLSISLVIGAIIVFAYLLWGAFDWIMSEGDQEKLKSARLKITHAFIGLGILALVWLIWSVVINFLGIGEVSGLWVNFNLNPDAGSTLPAEPPI</sequence>
<dbReference type="Pfam" id="PF18895">
    <property type="entry name" value="T4SS_pilin"/>
    <property type="match status" value="1"/>
</dbReference>
<feature type="transmembrane region" description="Helical" evidence="1">
    <location>
        <begin position="75"/>
        <end position="99"/>
    </location>
</feature>
<keyword evidence="1" id="KW-1133">Transmembrane helix</keyword>
<evidence type="ECO:0000313" key="2">
    <source>
        <dbReference type="EMBL" id="PIS08905.1"/>
    </source>
</evidence>
<accession>A0A2H0W8K5</accession>
<organism evidence="2 3">
    <name type="scientific">Candidatus Beckwithbacteria bacterium CG10_big_fil_rev_8_21_14_0_10_34_10</name>
    <dbReference type="NCBI Taxonomy" id="1974495"/>
    <lineage>
        <taxon>Bacteria</taxon>
        <taxon>Candidatus Beckwithiibacteriota</taxon>
    </lineage>
</organism>
<evidence type="ECO:0000313" key="3">
    <source>
        <dbReference type="Proteomes" id="UP000230093"/>
    </source>
</evidence>
<evidence type="ECO:0000256" key="1">
    <source>
        <dbReference type="SAM" id="Phobius"/>
    </source>
</evidence>
<keyword evidence="1" id="KW-0472">Membrane</keyword>
<dbReference type="InterPro" id="IPR043993">
    <property type="entry name" value="T4SS_pilin"/>
</dbReference>
<dbReference type="AlphaFoldDB" id="A0A2H0W8K5"/>
<feature type="transmembrane region" description="Helical" evidence="1">
    <location>
        <begin position="33"/>
        <end position="54"/>
    </location>
</feature>
<name>A0A2H0W8K5_9BACT</name>